<keyword evidence="2" id="KW-1185">Reference proteome</keyword>
<dbReference type="RefSeq" id="WP_034238154.1">
    <property type="nucleotide sequence ID" value="NZ_AQRA01000001.1"/>
</dbReference>
<gene>
    <name evidence="1" type="ORF">ATO12_01965</name>
</gene>
<evidence type="ECO:0000313" key="1">
    <source>
        <dbReference type="EMBL" id="EZH75574.1"/>
    </source>
</evidence>
<dbReference type="Proteomes" id="UP000023541">
    <property type="component" value="Unassembled WGS sequence"/>
</dbReference>
<accession>A0A023C044</accession>
<organism evidence="1 2">
    <name type="scientific">Aquimarina atlantica</name>
    <dbReference type="NCBI Taxonomy" id="1317122"/>
    <lineage>
        <taxon>Bacteria</taxon>
        <taxon>Pseudomonadati</taxon>
        <taxon>Bacteroidota</taxon>
        <taxon>Flavobacteriia</taxon>
        <taxon>Flavobacteriales</taxon>
        <taxon>Flavobacteriaceae</taxon>
        <taxon>Aquimarina</taxon>
    </lineage>
</organism>
<reference evidence="1 2" key="1">
    <citation type="submission" date="2014-04" db="EMBL/GenBank/DDBJ databases">
        <title>Aquimarina sp. 22II-S11-z7 Genome Sequencing.</title>
        <authorList>
            <person name="Lai Q."/>
        </authorList>
    </citation>
    <scope>NUCLEOTIDE SEQUENCE [LARGE SCALE GENOMIC DNA]</scope>
    <source>
        <strain evidence="1 2">22II-S11-z7</strain>
    </source>
</reference>
<sequence>MKINQRVGRGAVRLSIPAKVAYDAKAFQNSIYELLDELGCPKCFSGVDCYFQTIRDYVLDPRENVVSRSLAFRDSSPQPSKLLATKTLNVGVSPAVSYDIGKIDEAIKSIFEEIGCLACCSGNDIFFQNQFDFNF</sequence>
<name>A0A023C044_9FLAO</name>
<dbReference type="OrthoDB" id="9785840at2"/>
<dbReference type="eggNOG" id="ENOG5033ZDX">
    <property type="taxonomic scope" value="Bacteria"/>
</dbReference>
<protein>
    <submittedName>
        <fullName evidence="1">Uncharacterized protein</fullName>
    </submittedName>
</protein>
<evidence type="ECO:0000313" key="2">
    <source>
        <dbReference type="Proteomes" id="UP000023541"/>
    </source>
</evidence>
<dbReference type="EMBL" id="AQRA01000001">
    <property type="protein sequence ID" value="EZH75574.1"/>
    <property type="molecule type" value="Genomic_DNA"/>
</dbReference>
<dbReference type="STRING" id="1317122.ATO12_01965"/>
<comment type="caution">
    <text evidence="1">The sequence shown here is derived from an EMBL/GenBank/DDBJ whole genome shotgun (WGS) entry which is preliminary data.</text>
</comment>
<proteinExistence type="predicted"/>
<dbReference type="AlphaFoldDB" id="A0A023C044"/>